<dbReference type="PANTHER" id="PTHR38590:SF1">
    <property type="entry name" value="BLL0828 PROTEIN"/>
    <property type="match status" value="1"/>
</dbReference>
<dbReference type="InterPro" id="IPR047216">
    <property type="entry name" value="Endonuclease_DUF559_bact"/>
</dbReference>
<dbReference type="RefSeq" id="WP_214435408.1">
    <property type="nucleotide sequence ID" value="NZ_CAWPUQ010000164.1"/>
</dbReference>
<gene>
    <name evidence="2" type="ORF">I8752_27570</name>
</gene>
<feature type="domain" description="DUF559" evidence="1">
    <location>
        <begin position="21"/>
        <end position="121"/>
    </location>
</feature>
<dbReference type="SUPFAM" id="SSF52980">
    <property type="entry name" value="Restriction endonuclease-like"/>
    <property type="match status" value="1"/>
</dbReference>
<keyword evidence="3" id="KW-1185">Reference proteome</keyword>
<name>A0A8J7IDE8_9NOST</name>
<organism evidence="2 3">
    <name type="scientific">Dendronalium phyllosphericum CENA369</name>
    <dbReference type="NCBI Taxonomy" id="1725256"/>
    <lineage>
        <taxon>Bacteria</taxon>
        <taxon>Bacillati</taxon>
        <taxon>Cyanobacteriota</taxon>
        <taxon>Cyanophyceae</taxon>
        <taxon>Nostocales</taxon>
        <taxon>Nostocaceae</taxon>
        <taxon>Dendronalium</taxon>
        <taxon>Dendronalium phyllosphericum</taxon>
    </lineage>
</organism>
<protein>
    <submittedName>
        <fullName evidence="2">Endonuclease domain-containing protein</fullName>
    </submittedName>
</protein>
<dbReference type="AlphaFoldDB" id="A0A8J7IDE8"/>
<dbReference type="Pfam" id="PF04480">
    <property type="entry name" value="DUF559"/>
    <property type="match status" value="1"/>
</dbReference>
<dbReference type="CDD" id="cd01038">
    <property type="entry name" value="Endonuclease_DUF559"/>
    <property type="match status" value="1"/>
</dbReference>
<reference evidence="2 3" key="1">
    <citation type="journal article" date="2021" name="Int. J. Syst. Evol. Microbiol.">
        <title>Amazonocrinis nigriterrae gen. nov., sp. nov., Atlanticothrix silvestris gen. nov., sp. nov. and Dendronalium phyllosphericum gen. nov., sp. nov., nostocacean cyanobacteria from Brazilian environments.</title>
        <authorList>
            <person name="Alvarenga D.O."/>
            <person name="Andreote A.P.D."/>
            <person name="Branco L.H.Z."/>
            <person name="Delbaje E."/>
            <person name="Cruz R.B."/>
            <person name="Varani A.M."/>
            <person name="Fiore M.F."/>
        </authorList>
    </citation>
    <scope>NUCLEOTIDE SEQUENCE [LARGE SCALE GENOMIC DNA]</scope>
    <source>
        <strain evidence="2 3">CENA369</strain>
    </source>
</reference>
<comment type="caution">
    <text evidence="2">The sequence shown here is derived from an EMBL/GenBank/DDBJ whole genome shotgun (WGS) entry which is preliminary data.</text>
</comment>
<evidence type="ECO:0000313" key="3">
    <source>
        <dbReference type="Proteomes" id="UP000662314"/>
    </source>
</evidence>
<dbReference type="InterPro" id="IPR011335">
    <property type="entry name" value="Restrct_endonuc-II-like"/>
</dbReference>
<evidence type="ECO:0000259" key="1">
    <source>
        <dbReference type="Pfam" id="PF04480"/>
    </source>
</evidence>
<proteinExistence type="predicted"/>
<dbReference type="Gene3D" id="3.40.960.10">
    <property type="entry name" value="VSR Endonuclease"/>
    <property type="match status" value="1"/>
</dbReference>
<keyword evidence="2" id="KW-0540">Nuclease</keyword>
<accession>A0A8J7IDE8</accession>
<dbReference type="EMBL" id="JAECZA010000236">
    <property type="protein sequence ID" value="MBH8576681.1"/>
    <property type="molecule type" value="Genomic_DNA"/>
</dbReference>
<dbReference type="GO" id="GO:0004519">
    <property type="term" value="F:endonuclease activity"/>
    <property type="evidence" value="ECO:0007669"/>
    <property type="project" value="UniProtKB-KW"/>
</dbReference>
<dbReference type="InterPro" id="IPR007569">
    <property type="entry name" value="DUF559"/>
</dbReference>
<dbReference type="Proteomes" id="UP000662314">
    <property type="component" value="Unassembled WGS sequence"/>
</dbReference>
<keyword evidence="2" id="KW-0255">Endonuclease</keyword>
<keyword evidence="2" id="KW-0378">Hydrolase</keyword>
<evidence type="ECO:0000313" key="2">
    <source>
        <dbReference type="EMBL" id="MBH8576681.1"/>
    </source>
</evidence>
<sequence>MTNLNDSDFHLPYNPALIPRVKELRKNMTLAEKKLWYGYLRTFKFRVLRQRAIAHFIVDFYCPSLKLVIEIDGDSHFTDEGKAYDEARTQKLAGYGLSIVRFTNQQVLCDFESVCESIQRLIPPSPP</sequence>
<dbReference type="PANTHER" id="PTHR38590">
    <property type="entry name" value="BLL0828 PROTEIN"/>
    <property type="match status" value="1"/>
</dbReference>